<keyword evidence="2" id="KW-1185">Reference proteome</keyword>
<protein>
    <submittedName>
        <fullName evidence="1">Uncharacterized protein</fullName>
    </submittedName>
</protein>
<dbReference type="STRING" id="1123360.thalar_00294"/>
<accession>S9QQ08</accession>
<dbReference type="AlphaFoldDB" id="S9QQ08"/>
<sequence length="48" mass="5497">MVWDEDGPMPTLNMSKILRNIRAYTAQTKTAAYRNKTGGGEFTTWVKF</sequence>
<proteinExistence type="predicted"/>
<comment type="caution">
    <text evidence="1">The sequence shown here is derived from an EMBL/GenBank/DDBJ whole genome shotgun (WGS) entry which is preliminary data.</text>
</comment>
<dbReference type="Proteomes" id="UP000015351">
    <property type="component" value="Unassembled WGS sequence"/>
</dbReference>
<evidence type="ECO:0000313" key="2">
    <source>
        <dbReference type="Proteomes" id="UP000015351"/>
    </source>
</evidence>
<dbReference type="HOGENOM" id="CLU_3154508_0_0_5"/>
<name>S9QQ08_9RHOB</name>
<evidence type="ECO:0000313" key="1">
    <source>
        <dbReference type="EMBL" id="EPX81737.1"/>
    </source>
</evidence>
<reference evidence="2" key="1">
    <citation type="journal article" date="2013" name="Stand. Genomic Sci.">
        <title>Genome sequence of the Litoreibacter arenae type strain (DSM 19593(T)), a member of the Roseobacter clade isolated from sea sand.</title>
        <authorList>
            <person name="Riedel T."/>
            <person name="Fiebig A."/>
            <person name="Petersen J."/>
            <person name="Gronow S."/>
            <person name="Kyrpides N.C."/>
            <person name="Goker M."/>
            <person name="Klenk H.P."/>
        </authorList>
    </citation>
    <scope>NUCLEOTIDE SEQUENCE [LARGE SCALE GENOMIC DNA]</scope>
    <source>
        <strain evidence="2">DSM 19593</strain>
    </source>
</reference>
<gene>
    <name evidence="1" type="ORF">thalar_00294</name>
</gene>
<dbReference type="EMBL" id="AONI01000005">
    <property type="protein sequence ID" value="EPX81737.1"/>
    <property type="molecule type" value="Genomic_DNA"/>
</dbReference>
<organism evidence="1 2">
    <name type="scientific">Litoreibacter arenae DSM 19593</name>
    <dbReference type="NCBI Taxonomy" id="1123360"/>
    <lineage>
        <taxon>Bacteria</taxon>
        <taxon>Pseudomonadati</taxon>
        <taxon>Pseudomonadota</taxon>
        <taxon>Alphaproteobacteria</taxon>
        <taxon>Rhodobacterales</taxon>
        <taxon>Roseobacteraceae</taxon>
        <taxon>Litoreibacter</taxon>
    </lineage>
</organism>